<feature type="transmembrane region" description="Helical" evidence="3">
    <location>
        <begin position="312"/>
        <end position="334"/>
    </location>
</feature>
<sequence>MYLFAYACLLAAMFAALICGVYSAWSAWQGRTIKIAWPERAQIALTALVTIASVILLLAFIRKDYTLVYVADYSDNFLPLFYRITAFWAGQAGSLLFWAWATAVFCAAFMLSPGYRRLAAPTRQWFWTLFLLMEGFFMLLLTCWSNPFIAMSPSPMDGRGLNPLLQNPGMIFHPPLLFLGYAGFCIPGCLGLAQRIAGKQSGELGWVAASRNASLLAWLFLTAGIILGGWWSYMELGWGGYWAWDPVENASLIPWFVGTAFLHTAVLERRRGALTRTNAFLASMALGTSFFATYLVRSGVVDSLHAFGSGGVALPLLIFILAWLVLTIIAVYFAPQHASKPLAGPLSREGFLFMAVWLLVLLGVVIILGTLWPLISSLWSNTPVGLEKGFYNRVCLPFFALLTVLLAVCPFLGWNKGIVRSTLFFAVVGVFAGVGVMLGMGGMTIPLALIAAAAALAVAVGSISSVLADSTLRRRRTAWAAYGVHLGLALVVLGVAFSGPYKVEKDFMLDKGEIVIMDNYTFTLKDIVQGEKPDMIYLEAQIEVSKDGKAVGMLAPQRRVYRKFEQPFAEASTIPGLGDELYGTLLGLTQQGKASLKLSVHPLINWIWIGGTLMCLLPFLGLTRPKDTAEEAKKKKSGGAARG</sequence>
<evidence type="ECO:0000256" key="2">
    <source>
        <dbReference type="ARBA" id="ARBA00022748"/>
    </source>
</evidence>
<feature type="transmembrane region" description="Helical" evidence="3">
    <location>
        <begin position="125"/>
        <end position="150"/>
    </location>
</feature>
<feature type="transmembrane region" description="Helical" evidence="3">
    <location>
        <begin position="603"/>
        <end position="623"/>
    </location>
</feature>
<feature type="transmembrane region" description="Helical" evidence="3">
    <location>
        <begin position="279"/>
        <end position="300"/>
    </location>
</feature>
<feature type="transmembrane region" description="Helical" evidence="3">
    <location>
        <begin position="447"/>
        <end position="467"/>
    </location>
</feature>
<keyword evidence="3" id="KW-1133">Transmembrane helix</keyword>
<proteinExistence type="inferred from homology"/>
<evidence type="ECO:0000256" key="3">
    <source>
        <dbReference type="SAM" id="Phobius"/>
    </source>
</evidence>
<dbReference type="InterPro" id="IPR003567">
    <property type="entry name" value="Cyt_c_biogenesis"/>
</dbReference>
<feature type="transmembrane region" description="Helical" evidence="3">
    <location>
        <begin position="390"/>
        <end position="411"/>
    </location>
</feature>
<gene>
    <name evidence="6" type="ORF">E8L03_05690</name>
</gene>
<keyword evidence="7" id="KW-1185">Reference proteome</keyword>
<feature type="domain" description="Cytochrome c-type biogenesis protein CcmF C-terminal" evidence="5">
    <location>
        <begin position="334"/>
        <end position="620"/>
    </location>
</feature>
<feature type="transmembrane region" description="Helical" evidence="3">
    <location>
        <begin position="423"/>
        <end position="441"/>
    </location>
</feature>
<comment type="similarity">
    <text evidence="1">Belongs to the CcmF/CycK/Ccl1/NrfE/CcsA family.</text>
</comment>
<dbReference type="Proteomes" id="UP000503251">
    <property type="component" value="Chromosome"/>
</dbReference>
<keyword evidence="3" id="KW-0472">Membrane</keyword>
<evidence type="ECO:0000259" key="4">
    <source>
        <dbReference type="Pfam" id="PF01578"/>
    </source>
</evidence>
<reference evidence="6 7" key="1">
    <citation type="submission" date="2019-04" db="EMBL/GenBank/DDBJ databases">
        <title>Isolation and culture of sulfate reducing bacteria from the cold seep of the South China Sea.</title>
        <authorList>
            <person name="Sun C."/>
            <person name="Liu R."/>
        </authorList>
    </citation>
    <scope>NUCLEOTIDE SEQUENCE [LARGE SCALE GENOMIC DNA]</scope>
    <source>
        <strain evidence="6 7">CS1</strain>
    </source>
</reference>
<dbReference type="EMBL" id="CP039543">
    <property type="protein sequence ID" value="QJT08450.1"/>
    <property type="molecule type" value="Genomic_DNA"/>
</dbReference>
<evidence type="ECO:0000313" key="7">
    <source>
        <dbReference type="Proteomes" id="UP000503251"/>
    </source>
</evidence>
<evidence type="ECO:0000256" key="1">
    <source>
        <dbReference type="ARBA" id="ARBA00009186"/>
    </source>
</evidence>
<dbReference type="Pfam" id="PF16327">
    <property type="entry name" value="CcmF_C"/>
    <property type="match status" value="1"/>
</dbReference>
<keyword evidence="6" id="KW-0456">Lyase</keyword>
<evidence type="ECO:0000259" key="5">
    <source>
        <dbReference type="Pfam" id="PF16327"/>
    </source>
</evidence>
<keyword evidence="2" id="KW-0201">Cytochrome c-type biogenesis</keyword>
<feature type="transmembrane region" description="Helical" evidence="3">
    <location>
        <begin position="95"/>
        <end position="113"/>
    </location>
</feature>
<protein>
    <submittedName>
        <fullName evidence="6">Heme lyase CcmF/NrfE family subunit</fullName>
    </submittedName>
</protein>
<feature type="transmembrane region" description="Helical" evidence="3">
    <location>
        <begin position="213"/>
        <end position="231"/>
    </location>
</feature>
<dbReference type="PANTHER" id="PTHR43653">
    <property type="entry name" value="CYTOCHROME C ASSEMBLY PROTEIN-RELATED"/>
    <property type="match status" value="1"/>
</dbReference>
<dbReference type="RefSeq" id="WP_171266808.1">
    <property type="nucleotide sequence ID" value="NZ_CP039543.1"/>
</dbReference>
<dbReference type="InterPro" id="IPR002541">
    <property type="entry name" value="Cyt_c_assembly"/>
</dbReference>
<dbReference type="InterPro" id="IPR032523">
    <property type="entry name" value="CcmF_C"/>
</dbReference>
<feature type="transmembrane region" description="Helical" evidence="3">
    <location>
        <begin position="479"/>
        <end position="501"/>
    </location>
</feature>
<dbReference type="PANTHER" id="PTHR43653:SF1">
    <property type="entry name" value="CYTOCHROME C-TYPE BIOGENESIS PROTEIN CCMF"/>
    <property type="match status" value="1"/>
</dbReference>
<dbReference type="GO" id="GO:0016829">
    <property type="term" value="F:lyase activity"/>
    <property type="evidence" value="ECO:0007669"/>
    <property type="project" value="UniProtKB-KW"/>
</dbReference>
<feature type="transmembrane region" description="Helical" evidence="3">
    <location>
        <begin position="42"/>
        <end position="61"/>
    </location>
</feature>
<accession>A0ABX6NFC6</accession>
<name>A0ABX6NFC6_9BACT</name>
<feature type="transmembrane region" description="Helical" evidence="3">
    <location>
        <begin position="355"/>
        <end position="375"/>
    </location>
</feature>
<dbReference type="PRINTS" id="PR01410">
    <property type="entry name" value="CCBIOGENESIS"/>
</dbReference>
<evidence type="ECO:0000313" key="6">
    <source>
        <dbReference type="EMBL" id="QJT08450.1"/>
    </source>
</evidence>
<feature type="transmembrane region" description="Helical" evidence="3">
    <location>
        <begin position="251"/>
        <end position="267"/>
    </location>
</feature>
<organism evidence="6 7">
    <name type="scientific">Oceanidesulfovibrio marinus</name>
    <dbReference type="NCBI Taxonomy" id="370038"/>
    <lineage>
        <taxon>Bacteria</taxon>
        <taxon>Pseudomonadati</taxon>
        <taxon>Thermodesulfobacteriota</taxon>
        <taxon>Desulfovibrionia</taxon>
        <taxon>Desulfovibrionales</taxon>
        <taxon>Desulfovibrionaceae</taxon>
        <taxon>Oceanidesulfovibrio</taxon>
    </lineage>
</organism>
<feature type="transmembrane region" description="Helical" evidence="3">
    <location>
        <begin position="170"/>
        <end position="193"/>
    </location>
</feature>
<dbReference type="Pfam" id="PF01578">
    <property type="entry name" value="Cytochrom_C_asm"/>
    <property type="match status" value="1"/>
</dbReference>
<keyword evidence="3" id="KW-0812">Transmembrane</keyword>
<feature type="domain" description="Cytochrome c assembly protein" evidence="4">
    <location>
        <begin position="88"/>
        <end position="298"/>
    </location>
</feature>